<dbReference type="Pfam" id="PF03816">
    <property type="entry name" value="LytR_cpsA_psr"/>
    <property type="match status" value="1"/>
</dbReference>
<organism evidence="5 6">
    <name type="scientific">Flexivirga alba</name>
    <dbReference type="NCBI Taxonomy" id="702742"/>
    <lineage>
        <taxon>Bacteria</taxon>
        <taxon>Bacillati</taxon>
        <taxon>Actinomycetota</taxon>
        <taxon>Actinomycetes</taxon>
        <taxon>Micrococcales</taxon>
        <taxon>Dermacoccaceae</taxon>
        <taxon>Flexivirga</taxon>
    </lineage>
</organism>
<keyword evidence="6" id="KW-1185">Reference proteome</keyword>
<dbReference type="Gene3D" id="3.40.630.190">
    <property type="entry name" value="LCP protein"/>
    <property type="match status" value="1"/>
</dbReference>
<dbReference type="InterPro" id="IPR004474">
    <property type="entry name" value="LytR_CpsA_psr"/>
</dbReference>
<dbReference type="InterPro" id="IPR050922">
    <property type="entry name" value="LytR/CpsA/Psr_CW_biosynth"/>
</dbReference>
<accession>A0ABW2AC11</accession>
<name>A0ABW2AC11_9MICO</name>
<feature type="transmembrane region" description="Helical" evidence="3">
    <location>
        <begin position="81"/>
        <end position="106"/>
    </location>
</feature>
<evidence type="ECO:0000313" key="6">
    <source>
        <dbReference type="Proteomes" id="UP001596298"/>
    </source>
</evidence>
<dbReference type="PANTHER" id="PTHR33392:SF6">
    <property type="entry name" value="POLYISOPRENYL-TEICHOIC ACID--PEPTIDOGLYCAN TEICHOIC ACID TRANSFERASE TAGU"/>
    <property type="match status" value="1"/>
</dbReference>
<dbReference type="RefSeq" id="WP_382398491.1">
    <property type="nucleotide sequence ID" value="NZ_JBHSWH010000001.1"/>
</dbReference>
<keyword evidence="3" id="KW-0472">Membrane</keyword>
<sequence>MTGNVGGVGRRRHVPEHDPDETIIATRQELVRRQAAARPSVGSRADLRTARARDVRRALGLTALSLLLPGLGLLWTKRKMIGFVMVGVALIGAICLGIIVTSGGLIHGTAQLLTRKGLVLLLVCTIGGGLLWVAGIVLTAMTTTGRRWPDQTRWLHGIFAAVMCLVVAAPAAYAAHDVWITRNAFNNIFHNRYTTNADAATPGSGSNPWKDTPRVNILLFGSDAGADRINQRPDSLIVASVDTKTGDTVLVSVPRNMGHAPFPASDPLHKLYPGGYTKLPGDTDNAAGLMEGVWLLGNEHKDLFPKDDPNPGLTATKDAVSGITGLKIDYTATIDMAGFEQLVNAMGGVYVNVKADPGSTFDPKKGIPIGGSINTVTNQINPGSITGWIKPGYQKLNGHDALWYSRSRVGSVTGDDNRMRRQRCMLNDLISQVNPFQMVQKFPSIMQVAAKNIRIDIKQDDLPAWATLANTMKNGNMRTVDISDPKSNWDPDYAKIHARVQKALAAGHNKKAPTPKKSSATPSSSSSTPSSGSSSSSSTQAAYSSTADSC</sequence>
<feature type="compositionally biased region" description="Low complexity" evidence="2">
    <location>
        <begin position="515"/>
        <end position="550"/>
    </location>
</feature>
<protein>
    <submittedName>
        <fullName evidence="5">LCP family protein</fullName>
    </submittedName>
</protein>
<feature type="transmembrane region" description="Helical" evidence="3">
    <location>
        <begin position="118"/>
        <end position="142"/>
    </location>
</feature>
<feature type="region of interest" description="Disordered" evidence="2">
    <location>
        <begin position="502"/>
        <end position="550"/>
    </location>
</feature>
<keyword evidence="3" id="KW-1133">Transmembrane helix</keyword>
<keyword evidence="3" id="KW-0812">Transmembrane</keyword>
<comment type="similarity">
    <text evidence="1">Belongs to the LytR/CpsA/Psr (LCP) family.</text>
</comment>
<feature type="transmembrane region" description="Helical" evidence="3">
    <location>
        <begin position="154"/>
        <end position="175"/>
    </location>
</feature>
<dbReference type="Proteomes" id="UP001596298">
    <property type="component" value="Unassembled WGS sequence"/>
</dbReference>
<dbReference type="PANTHER" id="PTHR33392">
    <property type="entry name" value="POLYISOPRENYL-TEICHOIC ACID--PEPTIDOGLYCAN TEICHOIC ACID TRANSFERASE TAGU"/>
    <property type="match status" value="1"/>
</dbReference>
<evidence type="ECO:0000256" key="2">
    <source>
        <dbReference type="SAM" id="MobiDB-lite"/>
    </source>
</evidence>
<evidence type="ECO:0000256" key="3">
    <source>
        <dbReference type="SAM" id="Phobius"/>
    </source>
</evidence>
<evidence type="ECO:0000256" key="1">
    <source>
        <dbReference type="ARBA" id="ARBA00006068"/>
    </source>
</evidence>
<comment type="caution">
    <text evidence="5">The sequence shown here is derived from an EMBL/GenBank/DDBJ whole genome shotgun (WGS) entry which is preliminary data.</text>
</comment>
<dbReference type="EMBL" id="JBHSWH010000001">
    <property type="protein sequence ID" value="MFC6704346.1"/>
    <property type="molecule type" value="Genomic_DNA"/>
</dbReference>
<evidence type="ECO:0000259" key="4">
    <source>
        <dbReference type="Pfam" id="PF03816"/>
    </source>
</evidence>
<reference evidence="6" key="1">
    <citation type="journal article" date="2019" name="Int. J. Syst. Evol. Microbiol.">
        <title>The Global Catalogue of Microorganisms (GCM) 10K type strain sequencing project: providing services to taxonomists for standard genome sequencing and annotation.</title>
        <authorList>
            <consortium name="The Broad Institute Genomics Platform"/>
            <consortium name="The Broad Institute Genome Sequencing Center for Infectious Disease"/>
            <person name="Wu L."/>
            <person name="Ma J."/>
        </authorList>
    </citation>
    <scope>NUCLEOTIDE SEQUENCE [LARGE SCALE GENOMIC DNA]</scope>
    <source>
        <strain evidence="6">CCUG 58127</strain>
    </source>
</reference>
<evidence type="ECO:0000313" key="5">
    <source>
        <dbReference type="EMBL" id="MFC6704346.1"/>
    </source>
</evidence>
<gene>
    <name evidence="5" type="ORF">ACFQDH_03430</name>
</gene>
<feature type="domain" description="Cell envelope-related transcriptional attenuator" evidence="4">
    <location>
        <begin position="232"/>
        <end position="433"/>
    </location>
</feature>
<proteinExistence type="inferred from homology"/>
<feature type="transmembrane region" description="Helical" evidence="3">
    <location>
        <begin position="58"/>
        <end position="75"/>
    </location>
</feature>